<dbReference type="Proteomes" id="UP000075714">
    <property type="component" value="Unassembled WGS sequence"/>
</dbReference>
<feature type="compositionally biased region" description="Basic and acidic residues" evidence="1">
    <location>
        <begin position="927"/>
        <end position="937"/>
    </location>
</feature>
<feature type="compositionally biased region" description="Low complexity" evidence="1">
    <location>
        <begin position="1007"/>
        <end position="1018"/>
    </location>
</feature>
<dbReference type="EMBL" id="LSYV01000010">
    <property type="protein sequence ID" value="KXZ52642.1"/>
    <property type="molecule type" value="Genomic_DNA"/>
</dbReference>
<name>A0A150GSF3_GONPE</name>
<proteinExistence type="predicted"/>
<gene>
    <name evidence="2" type="ORF">GPECTOR_9g687</name>
</gene>
<dbReference type="InterPro" id="IPR052394">
    <property type="entry name" value="LRR-containing"/>
</dbReference>
<organism evidence="2 3">
    <name type="scientific">Gonium pectorale</name>
    <name type="common">Green alga</name>
    <dbReference type="NCBI Taxonomy" id="33097"/>
    <lineage>
        <taxon>Eukaryota</taxon>
        <taxon>Viridiplantae</taxon>
        <taxon>Chlorophyta</taxon>
        <taxon>core chlorophytes</taxon>
        <taxon>Chlorophyceae</taxon>
        <taxon>CS clade</taxon>
        <taxon>Chlamydomonadales</taxon>
        <taxon>Volvocaceae</taxon>
        <taxon>Gonium</taxon>
    </lineage>
</organism>
<dbReference type="AlphaFoldDB" id="A0A150GSF3"/>
<comment type="caution">
    <text evidence="2">The sequence shown here is derived from an EMBL/GenBank/DDBJ whole genome shotgun (WGS) entry which is preliminary data.</text>
</comment>
<evidence type="ECO:0000256" key="1">
    <source>
        <dbReference type="SAM" id="MobiDB-lite"/>
    </source>
</evidence>
<dbReference type="STRING" id="33097.A0A150GSF3"/>
<feature type="region of interest" description="Disordered" evidence="1">
    <location>
        <begin position="390"/>
        <end position="437"/>
    </location>
</feature>
<reference evidence="3" key="1">
    <citation type="journal article" date="2016" name="Nat. Commun.">
        <title>The Gonium pectorale genome demonstrates co-option of cell cycle regulation during the evolution of multicellularity.</title>
        <authorList>
            <person name="Hanschen E.R."/>
            <person name="Marriage T.N."/>
            <person name="Ferris P.J."/>
            <person name="Hamaji T."/>
            <person name="Toyoda A."/>
            <person name="Fujiyama A."/>
            <person name="Neme R."/>
            <person name="Noguchi H."/>
            <person name="Minakuchi Y."/>
            <person name="Suzuki M."/>
            <person name="Kawai-Toyooka H."/>
            <person name="Smith D.R."/>
            <person name="Sparks H."/>
            <person name="Anderson J."/>
            <person name="Bakaric R."/>
            <person name="Luria V."/>
            <person name="Karger A."/>
            <person name="Kirschner M.W."/>
            <person name="Durand P.M."/>
            <person name="Michod R.E."/>
            <person name="Nozaki H."/>
            <person name="Olson B.J."/>
        </authorList>
    </citation>
    <scope>NUCLEOTIDE SEQUENCE [LARGE SCALE GENOMIC DNA]</scope>
    <source>
        <strain evidence="3">NIES-2863</strain>
    </source>
</reference>
<evidence type="ECO:0000313" key="2">
    <source>
        <dbReference type="EMBL" id="KXZ52642.1"/>
    </source>
</evidence>
<dbReference type="PANTHER" id="PTHR24114:SF2">
    <property type="entry name" value="F-BOX DOMAIN-CONTAINING PROTEIN-RELATED"/>
    <property type="match status" value="1"/>
</dbReference>
<dbReference type="OrthoDB" id="536515at2759"/>
<accession>A0A150GSF3</accession>
<feature type="region of interest" description="Disordered" evidence="1">
    <location>
        <begin position="912"/>
        <end position="1066"/>
    </location>
</feature>
<sequence>MATATGSLRLPDRAVHIFFLQQLAKQKLPGKATGCLGDLKTAQVVKEYVQPATAQSKSSFIECLVGGRLDAKHTPDWCPGGKLRLASLPDSPAAVGPTSYFVSHAWSYVFSGLVALVERHYAGLPETDGGKAYVPIFYWVDILAVTQHFTGKFTDHPDSDFPGGQGRGVIRASKAVLFTMYPWRAPIAPTRVWCLFEALTAVQTKGVDLDVLLDTGDSKDTGAQTMLTVAGSLDVRAAQATVTADRTYIMGCIRDGVGIEAFNAILRKRLREVLLVASLRTATQYNDSDALAALLKAGAGRGPDNSLDVPRWLPWGSSDLVVAVLNSLTPANMPGKLVLAGREAGQDSKARRPAGGDPFHHAGLPAYPYMPLHGPIMAAVARLLRRQDGAAPTGDAAPRVSASTSRRRSFAISGSGAGGGSTAPSRAASKSSAGDGDLALSTVSSAAAAAGGGTAGGGLRELWLRPGMVHPTVSFRGWWATPGHMTPTELHLAGAVDPNWKRKEKELEKDPAFKSNYSAWSKAFNEHNNAWKAAEIAKMQASHESRAAVEEKDRRARPARELAERRDRGELWAAVGGVSCLAVLGLYNGWMSGPDVAALGRALQQSRTLKELHLVAMRADADHPGGTPALTRELLAAALRSRSLETLVLVPPELSLMEGLEVPAAAAWDLGGGSALREVTFAPVALGPRAAKQLSELLAPLPSLAGGAIDWRRPRLRCTLPGSDYAPSSGYVRAAMEVQPPPQPAEDESAAADLAPLLKALSAVRDFTAAGPRSAALGHYLAAITGPGAIAALLLRPLEARLEVLAARPAYEWRSANEAKALSEGPVPAARELLAAARRHESAHDEMLRLCLKAAPREYLRQYRSLLPPELLEGAGAGGGVGAHASDSHLAGDDDDFPVDGLAALRLPVAASAGGASGAGRSNSTLARREGGGRDSDSDSDDGDPDGSGGGAGAGHRPSSRGGDLRTVSSSDRDGGGAGGGGYTPSFGGAGGVGVIGNGGSSGAAGGYRPSSGARASPIGGGGGAGSRRGGGGRALGGFRGGAGRPAVVSKRRGYGASCDSDEDGF</sequence>
<feature type="compositionally biased region" description="Gly residues" evidence="1">
    <location>
        <begin position="976"/>
        <end position="1006"/>
    </location>
</feature>
<dbReference type="PANTHER" id="PTHR24114">
    <property type="entry name" value="LEUCINE RICH REPEAT FAMILY PROTEIN"/>
    <property type="match status" value="1"/>
</dbReference>
<evidence type="ECO:0000313" key="3">
    <source>
        <dbReference type="Proteomes" id="UP000075714"/>
    </source>
</evidence>
<feature type="compositionally biased region" description="Gly residues" evidence="1">
    <location>
        <begin position="1019"/>
        <end position="1044"/>
    </location>
</feature>
<keyword evidence="3" id="KW-1185">Reference proteome</keyword>
<protein>
    <submittedName>
        <fullName evidence="2">Uncharacterized protein</fullName>
    </submittedName>
</protein>